<evidence type="ECO:0000313" key="3">
    <source>
        <dbReference type="Proteomes" id="UP000077521"/>
    </source>
</evidence>
<evidence type="ECO:0000313" key="2">
    <source>
        <dbReference type="EMBL" id="KAE8236832.1"/>
    </source>
</evidence>
<name>A0A8T8SBV0_9BASI</name>
<comment type="caution">
    <text evidence="2">The sequence shown here is derived from an EMBL/GenBank/DDBJ whole genome shotgun (WGS) entry which is preliminary data.</text>
</comment>
<evidence type="ECO:0000256" key="1">
    <source>
        <dbReference type="SAM" id="MobiDB-lite"/>
    </source>
</evidence>
<reference evidence="2" key="2">
    <citation type="journal article" date="2019" name="IMA Fungus">
        <title>Genome sequencing and comparison of five Tilletia species to identify candidate genes for the detection of regulated species infecting wheat.</title>
        <authorList>
            <person name="Nguyen H.D.T."/>
            <person name="Sultana T."/>
            <person name="Kesanakurti P."/>
            <person name="Hambleton S."/>
        </authorList>
    </citation>
    <scope>NUCLEOTIDE SEQUENCE</scope>
    <source>
        <strain evidence="2">DAOMC 236416</strain>
    </source>
</reference>
<feature type="region of interest" description="Disordered" evidence="1">
    <location>
        <begin position="128"/>
        <end position="177"/>
    </location>
</feature>
<dbReference type="AlphaFoldDB" id="A0A8T8SBV0"/>
<gene>
    <name evidence="2" type="ORF">A4X13_0g9011</name>
</gene>
<keyword evidence="3" id="KW-1185">Reference proteome</keyword>
<organism evidence="2 3">
    <name type="scientific">Tilletia indica</name>
    <dbReference type="NCBI Taxonomy" id="43049"/>
    <lineage>
        <taxon>Eukaryota</taxon>
        <taxon>Fungi</taxon>
        <taxon>Dikarya</taxon>
        <taxon>Basidiomycota</taxon>
        <taxon>Ustilaginomycotina</taxon>
        <taxon>Exobasidiomycetes</taxon>
        <taxon>Tilletiales</taxon>
        <taxon>Tilletiaceae</taxon>
        <taxon>Tilletia</taxon>
    </lineage>
</organism>
<sequence>MKAARGTSNSKFNLTLEGVRIQAKDSVYSPHTLLGPRLHPFYIHSRRRGRGHSLHYEHRAAELATMPAKLTLKKASQDRSATTLWTHPTLSVVIPVRQGFSHSSTEEDEGETTGGLAGVQQTFRNAVSQGRRQGRRLGASSTTSGTEKGRRSRSQSVSLGHYSVASPSPKRLRSQHFQRRRCETDLLIKTVFDQSTPANNGWSLISLGPPSSWSGSGGSSRRGIKYDDRVQTHPEHVVRQQGDGGTTRSQHMLSEAALSMELNQDGHITSSFVLNCSRG</sequence>
<proteinExistence type="predicted"/>
<accession>A0A8T8SBV0</accession>
<dbReference type="Proteomes" id="UP000077521">
    <property type="component" value="Unassembled WGS sequence"/>
</dbReference>
<reference evidence="2" key="1">
    <citation type="submission" date="2016-04" db="EMBL/GenBank/DDBJ databases">
        <authorList>
            <person name="Nguyen H.D."/>
            <person name="Samba Siva P."/>
            <person name="Cullis J."/>
            <person name="Levesque C.A."/>
            <person name="Hambleton S."/>
        </authorList>
    </citation>
    <scope>NUCLEOTIDE SEQUENCE</scope>
    <source>
        <strain evidence="2">DAOMC 236416</strain>
    </source>
</reference>
<dbReference type="EMBL" id="LWDF02002040">
    <property type="protein sequence ID" value="KAE8236832.1"/>
    <property type="molecule type" value="Genomic_DNA"/>
</dbReference>
<protein>
    <submittedName>
        <fullName evidence="2">Uncharacterized protein</fullName>
    </submittedName>
</protein>